<name>A0A1G8L955_9RHOB</name>
<organism evidence="2 3">
    <name type="scientific">Salipiger marinus</name>
    <dbReference type="NCBI Taxonomy" id="555512"/>
    <lineage>
        <taxon>Bacteria</taxon>
        <taxon>Pseudomonadati</taxon>
        <taxon>Pseudomonadota</taxon>
        <taxon>Alphaproteobacteria</taxon>
        <taxon>Rhodobacterales</taxon>
        <taxon>Roseobacteraceae</taxon>
        <taxon>Salipiger</taxon>
    </lineage>
</organism>
<gene>
    <name evidence="2" type="ORF">SAMN04487993_100637</name>
</gene>
<dbReference type="STRING" id="555512.SAMN04487993_100637"/>
<dbReference type="CDD" id="cd14789">
    <property type="entry name" value="Tiki"/>
    <property type="match status" value="1"/>
</dbReference>
<accession>A0A1G8L955</accession>
<evidence type="ECO:0000313" key="3">
    <source>
        <dbReference type="Proteomes" id="UP000199093"/>
    </source>
</evidence>
<dbReference type="Proteomes" id="UP000199093">
    <property type="component" value="Unassembled WGS sequence"/>
</dbReference>
<feature type="signal peptide" evidence="1">
    <location>
        <begin position="1"/>
        <end position="19"/>
    </location>
</feature>
<dbReference type="RefSeq" id="WP_089845758.1">
    <property type="nucleotide sequence ID" value="NZ_FNEJ01000006.1"/>
</dbReference>
<evidence type="ECO:0000256" key="1">
    <source>
        <dbReference type="SAM" id="SignalP"/>
    </source>
</evidence>
<proteinExistence type="predicted"/>
<dbReference type="InterPro" id="IPR047111">
    <property type="entry name" value="YbaP-like"/>
</dbReference>
<dbReference type="EMBL" id="FNEJ01000006">
    <property type="protein sequence ID" value="SDI52235.1"/>
    <property type="molecule type" value="Genomic_DNA"/>
</dbReference>
<sequence>MPRPAFALLLALALPSAAAAQCHGTDLRASLTAEEQAEQQAALDGLPYATGNHWLAEKDGEVIHLIGTIHLGDARLDPVVARLAPVIEAAGLLLLEADTAAKTRLEQRMATEPGLLTLTGATLPEVLPEADWQRLAEAARSRGIPAVMAAKFQPWMLSMLLATPACAMDLLQADGGLDAQLQDLADTAEVPTRALEPVDTIFNVFNAEPLEVQAQMLVASLPDQDTGADQIVTTINAYFDEANAEAWTLSRVIAQRGATDSAALDAAFDAMETQLLTNRNRAWIPVILQAAATTEAPVVAAFGAAHLFGEDGVANLLAAEGYSLRRLPF</sequence>
<evidence type="ECO:0008006" key="4">
    <source>
        <dbReference type="Google" id="ProtNLM"/>
    </source>
</evidence>
<keyword evidence="1" id="KW-0732">Signal</keyword>
<dbReference type="OrthoDB" id="9806326at2"/>
<dbReference type="InterPro" id="IPR002816">
    <property type="entry name" value="TraB/PrgY/GumN_fam"/>
</dbReference>
<dbReference type="PANTHER" id="PTHR40590">
    <property type="entry name" value="CYTOPLASMIC PROTEIN-RELATED"/>
    <property type="match status" value="1"/>
</dbReference>
<feature type="chain" id="PRO_5011632386" description="TraB family protein" evidence="1">
    <location>
        <begin position="20"/>
        <end position="329"/>
    </location>
</feature>
<reference evidence="2 3" key="1">
    <citation type="submission" date="2016-10" db="EMBL/GenBank/DDBJ databases">
        <authorList>
            <person name="de Groot N.N."/>
        </authorList>
    </citation>
    <scope>NUCLEOTIDE SEQUENCE [LARGE SCALE GENOMIC DNA]</scope>
    <source>
        <strain evidence="2 3">DSM 26424</strain>
    </source>
</reference>
<dbReference type="AlphaFoldDB" id="A0A1G8L955"/>
<evidence type="ECO:0000313" key="2">
    <source>
        <dbReference type="EMBL" id="SDI52235.1"/>
    </source>
</evidence>
<dbReference type="PANTHER" id="PTHR40590:SF1">
    <property type="entry name" value="CYTOPLASMIC PROTEIN"/>
    <property type="match status" value="1"/>
</dbReference>
<dbReference type="Pfam" id="PF01963">
    <property type="entry name" value="TraB_PrgY_gumN"/>
    <property type="match status" value="1"/>
</dbReference>
<protein>
    <recommendedName>
        <fullName evidence="4">TraB family protein</fullName>
    </recommendedName>
</protein>
<keyword evidence="3" id="KW-1185">Reference proteome</keyword>